<evidence type="ECO:0000313" key="1">
    <source>
        <dbReference type="EMBL" id="MCQ1538793.1"/>
    </source>
</evidence>
<evidence type="ECO:0008006" key="3">
    <source>
        <dbReference type="Google" id="ProtNLM"/>
    </source>
</evidence>
<dbReference type="Pfam" id="PF24336">
    <property type="entry name" value="DUF7504"/>
    <property type="match status" value="1"/>
</dbReference>
<gene>
    <name evidence="1" type="ORF">FTO68_07320</name>
</gene>
<organism evidence="1 2">
    <name type="scientific">Methanocalculus taiwanensis</name>
    <dbReference type="NCBI Taxonomy" id="106207"/>
    <lineage>
        <taxon>Archaea</taxon>
        <taxon>Methanobacteriati</taxon>
        <taxon>Methanobacteriota</taxon>
        <taxon>Stenosarchaea group</taxon>
        <taxon>Methanomicrobia</taxon>
        <taxon>Methanomicrobiales</taxon>
        <taxon>Methanocalculaceae</taxon>
        <taxon>Methanocalculus</taxon>
    </lineage>
</organism>
<dbReference type="Proteomes" id="UP001524383">
    <property type="component" value="Unassembled WGS sequence"/>
</dbReference>
<dbReference type="RefSeq" id="WP_255332746.1">
    <property type="nucleotide sequence ID" value="NZ_VOTZ01000014.1"/>
</dbReference>
<keyword evidence="2" id="KW-1185">Reference proteome</keyword>
<dbReference type="EMBL" id="VOTZ01000014">
    <property type="protein sequence ID" value="MCQ1538793.1"/>
    <property type="molecule type" value="Genomic_DNA"/>
</dbReference>
<protein>
    <recommendedName>
        <fullName evidence="3">KaiC-like domain-containing protein</fullName>
    </recommendedName>
</protein>
<dbReference type="Gene3D" id="3.40.50.300">
    <property type="entry name" value="P-loop containing nucleotide triphosphate hydrolases"/>
    <property type="match status" value="1"/>
</dbReference>
<reference evidence="1 2" key="1">
    <citation type="submission" date="2019-08" db="EMBL/GenBank/DDBJ databases">
        <authorList>
            <person name="Chen S.-C."/>
            <person name="Lai M.-C."/>
            <person name="You Y.-T."/>
        </authorList>
    </citation>
    <scope>NUCLEOTIDE SEQUENCE [LARGE SCALE GENOMIC DNA]</scope>
    <source>
        <strain evidence="1 2">P2F9704a</strain>
    </source>
</reference>
<dbReference type="InterPro" id="IPR027417">
    <property type="entry name" value="P-loop_NTPase"/>
</dbReference>
<dbReference type="AlphaFoldDB" id="A0ABD4TLE7"/>
<comment type="caution">
    <text evidence="1">The sequence shown here is derived from an EMBL/GenBank/DDBJ whole genome shotgun (WGS) entry which is preliminary data.</text>
</comment>
<name>A0ABD4TLE7_9EURY</name>
<accession>A0ABD4TLE7</accession>
<proteinExistence type="predicted"/>
<dbReference type="InterPro" id="IPR055927">
    <property type="entry name" value="DUF7504"/>
</dbReference>
<evidence type="ECO:0000313" key="2">
    <source>
        <dbReference type="Proteomes" id="UP001524383"/>
    </source>
</evidence>
<sequence length="185" mass="20359">MPPINEILSDADIVIALATSSAMRKDVIHRIGELHSAGYSGIIISINEPSSIMKKSLEKQSINSQNLFFIDCITGMATGQKKDESATIYVASPGQLTNIGIALTKAMTSMKDRERLYLLVDSVNTMFVYNEPDQIIRFLHMLINKVRLNSAKGLLFSVKNAIDPIISTQIETFADMVIHQGEEGA</sequence>